<comment type="caution">
    <text evidence="2">The sequence shown here is derived from an EMBL/GenBank/DDBJ whole genome shotgun (WGS) entry which is preliminary data.</text>
</comment>
<evidence type="ECO:0000313" key="3">
    <source>
        <dbReference type="Proteomes" id="UP001060895"/>
    </source>
</evidence>
<gene>
    <name evidence="2" type="ORF">AA12717_2924</name>
</gene>
<proteinExistence type="predicted"/>
<dbReference type="Proteomes" id="UP001060895">
    <property type="component" value="Unassembled WGS sequence"/>
</dbReference>
<accession>A0ABQ0PA65</accession>
<feature type="region of interest" description="Disordered" evidence="1">
    <location>
        <begin position="1"/>
        <end position="33"/>
    </location>
</feature>
<evidence type="ECO:0000313" key="2">
    <source>
        <dbReference type="EMBL" id="GBQ28337.1"/>
    </source>
</evidence>
<name>A0ABQ0PA65_9PROT</name>
<sequence>MLAHRMGHTHDAGMRQTPEPEARATPDEAGPGKGRPLWYGLAAGMIVVAGFSARMATQSQHPAPLPAAISGDAPHGAVSAANTLGSTQQFAMIAPDNAPRALQQSGLTPDQQARILAGIHKREYRLVQMPIYDEAGTGGVVTVSSGGITQTVPLTPRPRTVLLPIRISGEVDIAPVSDPGPAGVAPGAITVLGPTPLPVIHRDQMLVLDVIVQ</sequence>
<protein>
    <submittedName>
        <fullName evidence="2">Uncharacterized protein</fullName>
    </submittedName>
</protein>
<organism evidence="2 3">
    <name type="scientific">Gluconacetobacter sacchari DSM 12717</name>
    <dbReference type="NCBI Taxonomy" id="1307940"/>
    <lineage>
        <taxon>Bacteria</taxon>
        <taxon>Pseudomonadati</taxon>
        <taxon>Pseudomonadota</taxon>
        <taxon>Alphaproteobacteria</taxon>
        <taxon>Acetobacterales</taxon>
        <taxon>Acetobacteraceae</taxon>
        <taxon>Gluconacetobacter</taxon>
    </lineage>
</organism>
<feature type="compositionally biased region" description="Basic and acidic residues" evidence="1">
    <location>
        <begin position="8"/>
        <end position="26"/>
    </location>
</feature>
<reference evidence="2" key="1">
    <citation type="submission" date="2013-04" db="EMBL/GenBank/DDBJ databases">
        <title>The genome sequencing project of 58 acetic acid bacteria.</title>
        <authorList>
            <person name="Okamoto-Kainuma A."/>
            <person name="Ishikawa M."/>
            <person name="Umino S."/>
            <person name="Koizumi Y."/>
            <person name="Shiwa Y."/>
            <person name="Yoshikawa H."/>
            <person name="Matsutani M."/>
            <person name="Matsushita K."/>
        </authorList>
    </citation>
    <scope>NUCLEOTIDE SEQUENCE</scope>
    <source>
        <strain evidence="2">DSM 12717</strain>
    </source>
</reference>
<keyword evidence="3" id="KW-1185">Reference proteome</keyword>
<dbReference type="EMBL" id="BAQP01000260">
    <property type="protein sequence ID" value="GBQ28337.1"/>
    <property type="molecule type" value="Genomic_DNA"/>
</dbReference>
<evidence type="ECO:0000256" key="1">
    <source>
        <dbReference type="SAM" id="MobiDB-lite"/>
    </source>
</evidence>